<name>A0ABR4JJE1_9EURO</name>
<feature type="non-terminal residue" evidence="2">
    <location>
        <position position="220"/>
    </location>
</feature>
<evidence type="ECO:0000313" key="3">
    <source>
        <dbReference type="Proteomes" id="UP001610446"/>
    </source>
</evidence>
<feature type="compositionally biased region" description="Low complexity" evidence="1">
    <location>
        <begin position="205"/>
        <end position="220"/>
    </location>
</feature>
<evidence type="ECO:0000256" key="1">
    <source>
        <dbReference type="SAM" id="MobiDB-lite"/>
    </source>
</evidence>
<proteinExistence type="predicted"/>
<reference evidence="2 3" key="1">
    <citation type="submission" date="2024-07" db="EMBL/GenBank/DDBJ databases">
        <title>Section-level genome sequencing and comparative genomics of Aspergillus sections Usti and Cavernicolus.</title>
        <authorList>
            <consortium name="Lawrence Berkeley National Laboratory"/>
            <person name="Nybo J.L."/>
            <person name="Vesth T.C."/>
            <person name="Theobald S."/>
            <person name="Frisvad J.C."/>
            <person name="Larsen T.O."/>
            <person name="Kjaerboelling I."/>
            <person name="Rothschild-Mancinelli K."/>
            <person name="Lyhne E.K."/>
            <person name="Kogle M.E."/>
            <person name="Barry K."/>
            <person name="Clum A."/>
            <person name="Na H."/>
            <person name="Ledsgaard L."/>
            <person name="Lin J."/>
            <person name="Lipzen A."/>
            <person name="Kuo A."/>
            <person name="Riley R."/>
            <person name="Mondo S."/>
            <person name="Labutti K."/>
            <person name="Haridas S."/>
            <person name="Pangalinan J."/>
            <person name="Salamov A.A."/>
            <person name="Simmons B.A."/>
            <person name="Magnuson J.K."/>
            <person name="Chen J."/>
            <person name="Drula E."/>
            <person name="Henrissat B."/>
            <person name="Wiebenga A."/>
            <person name="Lubbers R.J."/>
            <person name="Gomes A.C."/>
            <person name="Makela M.R."/>
            <person name="Stajich J."/>
            <person name="Grigoriev I.V."/>
            <person name="Mortensen U.H."/>
            <person name="De Vries R.P."/>
            <person name="Baker S.E."/>
            <person name="Andersen M.R."/>
        </authorList>
    </citation>
    <scope>NUCLEOTIDE SEQUENCE [LARGE SCALE GENOMIC DNA]</scope>
    <source>
        <strain evidence="2 3">CBS 123904</strain>
    </source>
</reference>
<feature type="region of interest" description="Disordered" evidence="1">
    <location>
        <begin position="197"/>
        <end position="220"/>
    </location>
</feature>
<feature type="compositionally biased region" description="Low complexity" evidence="1">
    <location>
        <begin position="86"/>
        <end position="95"/>
    </location>
</feature>
<evidence type="ECO:0000313" key="2">
    <source>
        <dbReference type="EMBL" id="KAL2840151.1"/>
    </source>
</evidence>
<dbReference type="EMBL" id="JBFXLU010000124">
    <property type="protein sequence ID" value="KAL2840151.1"/>
    <property type="molecule type" value="Genomic_DNA"/>
</dbReference>
<comment type="caution">
    <text evidence="2">The sequence shown here is derived from an EMBL/GenBank/DDBJ whole genome shotgun (WGS) entry which is preliminary data.</text>
</comment>
<organism evidence="2 3">
    <name type="scientific">Aspergillus pseudoustus</name>
    <dbReference type="NCBI Taxonomy" id="1810923"/>
    <lineage>
        <taxon>Eukaryota</taxon>
        <taxon>Fungi</taxon>
        <taxon>Dikarya</taxon>
        <taxon>Ascomycota</taxon>
        <taxon>Pezizomycotina</taxon>
        <taxon>Eurotiomycetes</taxon>
        <taxon>Eurotiomycetidae</taxon>
        <taxon>Eurotiales</taxon>
        <taxon>Aspergillaceae</taxon>
        <taxon>Aspergillus</taxon>
        <taxon>Aspergillus subgen. Nidulantes</taxon>
    </lineage>
</organism>
<feature type="region of interest" description="Disordered" evidence="1">
    <location>
        <begin position="82"/>
        <end position="116"/>
    </location>
</feature>
<sequence>MDESLYDSFRWLDEDTELDLSLANYQQQVPKSPSYLPPRRRPSFRRTLSFNSVNLSRRSISLASHGRVPTFSPTLESQPAFGTILSRRSSVSRPSTRNKPRHTSQSSTSSIDPSAQYFHDPEARLKLRVYLATPQKFDEAIEFGFPALHDNGPVTSSPQIREFTGTFLDDDDDASIQSEKKEPVSNISRLSYVMEASQANPPDPATVKTTKPVTTPLSEA</sequence>
<accession>A0ABR4JJE1</accession>
<protein>
    <submittedName>
        <fullName evidence="2">Uncharacterized protein</fullName>
    </submittedName>
</protein>
<keyword evidence="3" id="KW-1185">Reference proteome</keyword>
<gene>
    <name evidence="2" type="ORF">BJY01DRAFT_218721</name>
</gene>
<dbReference type="Proteomes" id="UP001610446">
    <property type="component" value="Unassembled WGS sequence"/>
</dbReference>